<dbReference type="Pfam" id="PF00512">
    <property type="entry name" value="HisKA"/>
    <property type="match status" value="1"/>
</dbReference>
<evidence type="ECO:0000256" key="3">
    <source>
        <dbReference type="ARBA" id="ARBA00022679"/>
    </source>
</evidence>
<evidence type="ECO:0000259" key="7">
    <source>
        <dbReference type="PROSITE" id="PS50109"/>
    </source>
</evidence>
<keyword evidence="4 8" id="KW-0418">Kinase</keyword>
<dbReference type="InterPro" id="IPR036097">
    <property type="entry name" value="HisK_dim/P_sf"/>
</dbReference>
<dbReference type="Gene3D" id="3.30.450.20">
    <property type="entry name" value="PAS domain"/>
    <property type="match status" value="1"/>
</dbReference>
<sequence>MMNNTATIGTGNELGVWTIFSCKMAIFGTLIGILSATIIAIILLIQQRNHLAKKINETYSFLSKVYYQLSKYHSLLTKSDCLIIIWDGKDEKPEIIGQLNHEIDNIQTDIDILSFENWLKFHHYIKLSKAIEKLRQNGECFNLVAETKNDCAIKIEGGVSGSCAFLRILTLNGIYSELAETILQCKKLSSHMSIFKSLFDSLDFLVWQLDQRGNVIWTNSSYKINTRIEESHIQKTIVDNHKLFAEELKNKMLSSGKSEEEFCETISTFEHGENESYKIIRVLNSFGEAGIAIDFTKEITVTNQLTYTYEILHNLAFAIAIFDKNGYLQFYNQSFVKLWGIDPKFLESNPSNDELLEFLRSSNKLPEQLNWKTWKENIFSSYKSLGTHEDNWHLPNGQTLHVIVSYSPLGGTIWLFENLTVQVNLETKYNTLVKVQGETIDHLSEGVAVFGPDGKIKLSNPAFRSLWQTDEERVSPGTHIRNIAATCSRYYNKSDGWDIFAAIITSFDDERKSLHGTLELLSGSVLEYSLLPLPNAQTMLTFVNVTDSVRAERALTEKNEALRKADEIKNNFVQHVSYELRSPLTNIIGFTDLLKTTTSGSLNPKQSQYVDYISTSSEILLNLVNDILDLATVDAGIMKLNYSTIVLSDFLDEVKQSISSKMNENNIRLTVVSNGNLGTLVADRQRLFQIFAKILSNATDFSSKNYTVILEASRDNGDFVFSITNNGSSIPEDMCKNIFNRFVSNAHHGQRKRVGLGLSIVESFVNLHGGNVSINSCHEGITKINCRIPSKE</sequence>
<keyword evidence="9" id="KW-1185">Reference proteome</keyword>
<dbReference type="SMART" id="SM00387">
    <property type="entry name" value="HATPase_c"/>
    <property type="match status" value="1"/>
</dbReference>
<dbReference type="GO" id="GO:0000155">
    <property type="term" value="F:phosphorelay sensor kinase activity"/>
    <property type="evidence" value="ECO:0007669"/>
    <property type="project" value="InterPro"/>
</dbReference>
<keyword evidence="3" id="KW-0808">Transferase</keyword>
<dbReference type="InterPro" id="IPR003661">
    <property type="entry name" value="HisK_dim/P_dom"/>
</dbReference>
<keyword evidence="6" id="KW-0472">Membrane</keyword>
<proteinExistence type="predicted"/>
<dbReference type="SUPFAM" id="SSF55874">
    <property type="entry name" value="ATPase domain of HSP90 chaperone/DNA topoisomerase II/histidine kinase"/>
    <property type="match status" value="1"/>
</dbReference>
<dbReference type="OrthoDB" id="9797304at2"/>
<dbReference type="SMART" id="SM00388">
    <property type="entry name" value="HisKA"/>
    <property type="match status" value="1"/>
</dbReference>
<evidence type="ECO:0000256" key="4">
    <source>
        <dbReference type="ARBA" id="ARBA00022777"/>
    </source>
</evidence>
<dbReference type="AlphaFoldDB" id="A0A0G3I6M0"/>
<dbReference type="EC" id="2.7.13.3" evidence="2"/>
<dbReference type="EMBL" id="CP004021">
    <property type="protein sequence ID" value="AKK20163.1"/>
    <property type="molecule type" value="Genomic_DNA"/>
</dbReference>
<dbReference type="RefSeq" id="WP_047264191.1">
    <property type="nucleotide sequence ID" value="NZ_CP004021.1"/>
</dbReference>
<evidence type="ECO:0000313" key="8">
    <source>
        <dbReference type="EMBL" id="AKK20163.1"/>
    </source>
</evidence>
<dbReference type="PANTHER" id="PTHR43711">
    <property type="entry name" value="TWO-COMPONENT HISTIDINE KINASE"/>
    <property type="match status" value="1"/>
</dbReference>
<dbReference type="KEGG" id="lau:G293_02665"/>
<dbReference type="InterPro" id="IPR035965">
    <property type="entry name" value="PAS-like_dom_sf"/>
</dbReference>
<name>A0A0G3I6M0_LIBAF</name>
<evidence type="ECO:0000313" key="9">
    <source>
        <dbReference type="Proteomes" id="UP000035503"/>
    </source>
</evidence>
<organism evidence="8 9">
    <name type="scientific">Candidatus Liberibacter africanus PTSAPSY</name>
    <dbReference type="NCBI Taxonomy" id="1277257"/>
    <lineage>
        <taxon>Bacteria</taxon>
        <taxon>Pseudomonadati</taxon>
        <taxon>Pseudomonadota</taxon>
        <taxon>Alphaproteobacteria</taxon>
        <taxon>Hyphomicrobiales</taxon>
        <taxon>Rhizobiaceae</taxon>
        <taxon>Liberibacter</taxon>
    </lineage>
</organism>
<dbReference type="InterPro" id="IPR036890">
    <property type="entry name" value="HATPase_C_sf"/>
</dbReference>
<keyword evidence="6" id="KW-0812">Transmembrane</keyword>
<accession>A0A0G3I6M0</accession>
<evidence type="ECO:0000256" key="2">
    <source>
        <dbReference type="ARBA" id="ARBA00012438"/>
    </source>
</evidence>
<reference evidence="8 9" key="1">
    <citation type="journal article" date="2015" name="Genome Announc.">
        <title>Complete Genome Sequence of 'Candidatus Liberibacter africanus,' a Bacterium Associated with Citrus Huanglongbing.</title>
        <authorList>
            <person name="Lin H."/>
            <person name="Pietersen G."/>
            <person name="Han C."/>
            <person name="Read D.A."/>
            <person name="Lou B."/>
            <person name="Gupta G."/>
            <person name="Civerolo E.L."/>
        </authorList>
    </citation>
    <scope>NUCLEOTIDE SEQUENCE [LARGE SCALE GENOMIC DNA]</scope>
    <source>
        <strain evidence="8 9">PTSAPSY</strain>
    </source>
</reference>
<evidence type="ECO:0000256" key="5">
    <source>
        <dbReference type="ARBA" id="ARBA00023012"/>
    </source>
</evidence>
<dbReference type="Pfam" id="PF02518">
    <property type="entry name" value="HATPase_c"/>
    <property type="match status" value="1"/>
</dbReference>
<evidence type="ECO:0000256" key="1">
    <source>
        <dbReference type="ARBA" id="ARBA00000085"/>
    </source>
</evidence>
<dbReference type="PANTHER" id="PTHR43711:SF1">
    <property type="entry name" value="HISTIDINE KINASE 1"/>
    <property type="match status" value="1"/>
</dbReference>
<feature type="domain" description="Histidine kinase" evidence="7">
    <location>
        <begin position="575"/>
        <end position="792"/>
    </location>
</feature>
<dbReference type="Proteomes" id="UP000035503">
    <property type="component" value="Chromosome"/>
</dbReference>
<dbReference type="PATRIC" id="fig|1277257.4.peg.574"/>
<dbReference type="Gene3D" id="1.10.287.130">
    <property type="match status" value="1"/>
</dbReference>
<comment type="catalytic activity">
    <reaction evidence="1">
        <text>ATP + protein L-histidine = ADP + protein N-phospho-L-histidine.</text>
        <dbReference type="EC" id="2.7.13.3"/>
    </reaction>
</comment>
<dbReference type="SUPFAM" id="SSF47384">
    <property type="entry name" value="Homodimeric domain of signal transducing histidine kinase"/>
    <property type="match status" value="1"/>
</dbReference>
<protein>
    <recommendedName>
        <fullName evidence="2">histidine kinase</fullName>
        <ecNumber evidence="2">2.7.13.3</ecNumber>
    </recommendedName>
</protein>
<dbReference type="InterPro" id="IPR003594">
    <property type="entry name" value="HATPase_dom"/>
</dbReference>
<evidence type="ECO:0000256" key="6">
    <source>
        <dbReference type="SAM" id="Phobius"/>
    </source>
</evidence>
<dbReference type="Pfam" id="PF12860">
    <property type="entry name" value="PAS_7"/>
    <property type="match status" value="2"/>
</dbReference>
<dbReference type="InterPro" id="IPR005467">
    <property type="entry name" value="His_kinase_dom"/>
</dbReference>
<feature type="transmembrane region" description="Helical" evidence="6">
    <location>
        <begin position="24"/>
        <end position="45"/>
    </location>
</feature>
<keyword evidence="6" id="KW-1133">Transmembrane helix</keyword>
<dbReference type="CDD" id="cd00075">
    <property type="entry name" value="HATPase"/>
    <property type="match status" value="1"/>
</dbReference>
<dbReference type="InterPro" id="IPR050736">
    <property type="entry name" value="Sensor_HK_Regulatory"/>
</dbReference>
<dbReference type="SUPFAM" id="SSF55785">
    <property type="entry name" value="PYP-like sensor domain (PAS domain)"/>
    <property type="match status" value="1"/>
</dbReference>
<dbReference type="Gene3D" id="3.30.565.10">
    <property type="entry name" value="Histidine kinase-like ATPase, C-terminal domain"/>
    <property type="match status" value="1"/>
</dbReference>
<keyword evidence="5" id="KW-0902">Two-component regulatory system</keyword>
<dbReference type="STRING" id="1277257.G293_02665"/>
<gene>
    <name evidence="8" type="ORF">G293_02665</name>
</gene>
<dbReference type="PROSITE" id="PS50109">
    <property type="entry name" value="HIS_KIN"/>
    <property type="match status" value="1"/>
</dbReference>
<dbReference type="CDD" id="cd00082">
    <property type="entry name" value="HisKA"/>
    <property type="match status" value="1"/>
</dbReference>